<accession>E3H3R7</accession>
<sequence length="49" mass="5545">MPSPNGVHSEVLEAGYKFWADFCDDHLKVRSCMMQQSTGIVITRCGENR</sequence>
<dbReference type="HOGENOM" id="CLU_3140285_0_0_11"/>
<dbReference type="Proteomes" id="UP000000387">
    <property type="component" value="Chromosome"/>
</dbReference>
<name>E3H3R7_ROTDC</name>
<protein>
    <submittedName>
        <fullName evidence="1">Uncharacterized protein</fullName>
    </submittedName>
</protein>
<evidence type="ECO:0000313" key="2">
    <source>
        <dbReference type="Proteomes" id="UP000000387"/>
    </source>
</evidence>
<proteinExistence type="predicted"/>
<dbReference type="KEGG" id="rdn:HMPREF0733_12179"/>
<dbReference type="EMBL" id="CP002280">
    <property type="protein sequence ID" value="ADP41636.1"/>
    <property type="molecule type" value="Genomic_DNA"/>
</dbReference>
<organism evidence="1 2">
    <name type="scientific">Rothia dentocariosa (strain ATCC 17931 / CDC X599 / XDIA)</name>
    <dbReference type="NCBI Taxonomy" id="762948"/>
    <lineage>
        <taxon>Bacteria</taxon>
        <taxon>Bacillati</taxon>
        <taxon>Actinomycetota</taxon>
        <taxon>Actinomycetes</taxon>
        <taxon>Micrococcales</taxon>
        <taxon>Micrococcaceae</taxon>
        <taxon>Rothia</taxon>
    </lineage>
</organism>
<gene>
    <name evidence="1" type="ordered locus">HMPREF0733_12179</name>
</gene>
<dbReference type="AlphaFoldDB" id="E3H3R7"/>
<evidence type="ECO:0000313" key="1">
    <source>
        <dbReference type="EMBL" id="ADP41636.1"/>
    </source>
</evidence>
<reference evidence="2" key="1">
    <citation type="submission" date="2010-10" db="EMBL/GenBank/DDBJ databases">
        <title>The complete genome of Rothia dentocariosa ATCC 17931.</title>
        <authorList>
            <person name="Muzny D."/>
            <person name="Qin X."/>
            <person name="Buhay C."/>
            <person name="Dugan-Rocha S."/>
            <person name="Ding Y."/>
            <person name="Chen G."/>
            <person name="Hawes A."/>
            <person name="Holder M."/>
            <person name="Jhangiani S."/>
            <person name="Johnson A."/>
            <person name="Khan Z."/>
            <person name="Li Z."/>
            <person name="Liu W."/>
            <person name="Liu X."/>
            <person name="Perez L."/>
            <person name="Shen H."/>
            <person name="Wang Q."/>
            <person name="Watt J."/>
            <person name="Xi L."/>
            <person name="Xin Y."/>
            <person name="Zhou J."/>
            <person name="Deng J."/>
            <person name="Jiang H."/>
            <person name="Liu Y."/>
            <person name="Qu J."/>
            <person name="Song X.-Z."/>
            <person name="Zhang L."/>
            <person name="Villasana D."/>
            <person name="Johnson A."/>
            <person name="Liu J."/>
            <person name="Liyanage D."/>
            <person name="Lorensuhewa L."/>
            <person name="Robinson T."/>
            <person name="Song A."/>
            <person name="Song B.-B."/>
            <person name="Dinh H."/>
            <person name="Thornton R."/>
            <person name="Coyle M."/>
            <person name="Francisco L."/>
            <person name="Jackson L."/>
            <person name="Javaid M."/>
            <person name="Korchina V."/>
            <person name="Kovar C."/>
            <person name="Mata R."/>
            <person name="Mathew T."/>
            <person name="Ngo R."/>
            <person name="Nguyen L."/>
            <person name="Nguyen N."/>
            <person name="Okwuonu G."/>
            <person name="Ongeri F."/>
            <person name="Pham C."/>
            <person name="Simmons D."/>
            <person name="Wilczek-Boney K."/>
            <person name="Hale W."/>
            <person name="Jakkamsetti A."/>
            <person name="Pham P."/>
            <person name="Ruth R."/>
            <person name="San Lucas F."/>
            <person name="Warren J."/>
            <person name="Zhang J."/>
            <person name="Zhao Z."/>
            <person name="Zhou C."/>
            <person name="Zhu D."/>
            <person name="Lee S."/>
            <person name="Bess C."/>
            <person name="Blankenburg K."/>
            <person name="Forbes L."/>
            <person name="Fu Q."/>
            <person name="Gubbala S."/>
            <person name="Hirani K."/>
            <person name="Jayaseelan J.C."/>
            <person name="Lara F."/>
            <person name="Munidasa M."/>
            <person name="Palculict T."/>
            <person name="Patil S."/>
            <person name="Pu L.-L."/>
            <person name="Saada N."/>
            <person name="Tang L."/>
            <person name="Weissenberger G."/>
            <person name="Zhu Y."/>
            <person name="Hemphill L."/>
            <person name="Shang Y."/>
            <person name="Youmans B."/>
            <person name="Ayvaz T."/>
            <person name="Ross M."/>
            <person name="Santibanez J."/>
            <person name="Aqrawi P."/>
            <person name="Gross S."/>
            <person name="Joshi V."/>
            <person name="Fowler G."/>
            <person name="Nazareth L."/>
            <person name="Reid J."/>
            <person name="Worley K."/>
            <person name="Petrosino J."/>
            <person name="Highlander S."/>
            <person name="Gibbs R."/>
        </authorList>
    </citation>
    <scope>NUCLEOTIDE SEQUENCE [LARGE SCALE GENOMIC DNA]</scope>
    <source>
        <strain evidence="2">ATCC 17931 / CDC X599 / XDIA</strain>
    </source>
</reference>